<reference evidence="2" key="1">
    <citation type="submission" date="2018-04" db="EMBL/GenBank/DDBJ databases">
        <authorList>
            <person name="Illikoud N."/>
        </authorList>
    </citation>
    <scope>NUCLEOTIDE SEQUENCE [LARGE SCALE GENOMIC DNA]</scope>
</reference>
<protein>
    <submittedName>
        <fullName evidence="1">Uncharacterized protein</fullName>
    </submittedName>
</protein>
<name>A0A2X0QR59_BROTH</name>
<proteinExistence type="predicted"/>
<gene>
    <name evidence="1" type="ORF">BTBSAS_80003</name>
</gene>
<organism evidence="1 2">
    <name type="scientific">Brochothrix thermosphacta</name>
    <name type="common">Microbacterium thermosphactum</name>
    <dbReference type="NCBI Taxonomy" id="2756"/>
    <lineage>
        <taxon>Bacteria</taxon>
        <taxon>Bacillati</taxon>
        <taxon>Bacillota</taxon>
        <taxon>Bacilli</taxon>
        <taxon>Bacillales</taxon>
        <taxon>Listeriaceae</taxon>
        <taxon>Brochothrix</taxon>
    </lineage>
</organism>
<sequence>MWMYYNKYISSYHTNLYTFHLKIFLPQIGIKYEIYSSILMIEEFYFIYDNTLTVC</sequence>
<dbReference type="AlphaFoldDB" id="A0A2X0QR59"/>
<evidence type="ECO:0000313" key="1">
    <source>
        <dbReference type="EMBL" id="SPP30663.1"/>
    </source>
</evidence>
<accession>A0A2X0QR59</accession>
<evidence type="ECO:0000313" key="2">
    <source>
        <dbReference type="Proteomes" id="UP000270190"/>
    </source>
</evidence>
<dbReference type="EMBL" id="OUNC01000078">
    <property type="protein sequence ID" value="SPP30663.1"/>
    <property type="molecule type" value="Genomic_DNA"/>
</dbReference>
<dbReference type="Proteomes" id="UP000270190">
    <property type="component" value="Unassembled WGS sequence"/>
</dbReference>